<feature type="transmembrane region" description="Helical" evidence="1">
    <location>
        <begin position="92"/>
        <end position="110"/>
    </location>
</feature>
<gene>
    <name evidence="3" type="ORF">ACFFGE_08695</name>
</gene>
<organism evidence="3 4">
    <name type="scientific">Brevundimonas balnearis</name>
    <dbReference type="NCBI Taxonomy" id="1572858"/>
    <lineage>
        <taxon>Bacteria</taxon>
        <taxon>Pseudomonadati</taxon>
        <taxon>Pseudomonadota</taxon>
        <taxon>Alphaproteobacteria</taxon>
        <taxon>Caulobacterales</taxon>
        <taxon>Caulobacteraceae</taxon>
        <taxon>Brevundimonas</taxon>
    </lineage>
</organism>
<keyword evidence="1" id="KW-1133">Transmembrane helix</keyword>
<feature type="transmembrane region" description="Helical" evidence="1">
    <location>
        <begin position="25"/>
        <end position="46"/>
    </location>
</feature>
<evidence type="ECO:0000313" key="3">
    <source>
        <dbReference type="EMBL" id="MFC0633955.1"/>
    </source>
</evidence>
<feature type="transmembrane region" description="Helical" evidence="1">
    <location>
        <begin position="58"/>
        <end position="80"/>
    </location>
</feature>
<feature type="transmembrane region" description="Helical" evidence="1">
    <location>
        <begin position="122"/>
        <end position="145"/>
    </location>
</feature>
<dbReference type="Proteomes" id="UP001589906">
    <property type="component" value="Unassembled WGS sequence"/>
</dbReference>
<protein>
    <submittedName>
        <fullName evidence="3">DUF2231 domain-containing protein</fullName>
    </submittedName>
</protein>
<keyword evidence="1" id="KW-0472">Membrane</keyword>
<proteinExistence type="predicted"/>
<name>A0ABV6R2V4_9CAUL</name>
<dbReference type="InterPro" id="IPR019251">
    <property type="entry name" value="DUF2231_TM"/>
</dbReference>
<evidence type="ECO:0000256" key="1">
    <source>
        <dbReference type="SAM" id="Phobius"/>
    </source>
</evidence>
<sequence>MPSFQTATASLRDVVTARGPHPAHAVLLAFPIALFTSAVATDIAYLRTAEVQWTNFSSWLIAGGLLFTGLTLAWALLAAAAGWRGAERRARLVYAAVLLLLFVIGLINAFKHSQDAWSSVEAFGLMLSILSALLALVAGVLAFWAPGAREPGR</sequence>
<evidence type="ECO:0000259" key="2">
    <source>
        <dbReference type="Pfam" id="PF09990"/>
    </source>
</evidence>
<keyword evidence="4" id="KW-1185">Reference proteome</keyword>
<reference evidence="3 4" key="1">
    <citation type="submission" date="2024-09" db="EMBL/GenBank/DDBJ databases">
        <authorList>
            <person name="Sun Q."/>
            <person name="Mori K."/>
        </authorList>
    </citation>
    <scope>NUCLEOTIDE SEQUENCE [LARGE SCALE GENOMIC DNA]</scope>
    <source>
        <strain evidence="3 4">NCAIM B.02621</strain>
    </source>
</reference>
<evidence type="ECO:0000313" key="4">
    <source>
        <dbReference type="Proteomes" id="UP001589906"/>
    </source>
</evidence>
<dbReference type="Pfam" id="PF09990">
    <property type="entry name" value="DUF2231"/>
    <property type="match status" value="1"/>
</dbReference>
<dbReference type="RefSeq" id="WP_376835920.1">
    <property type="nucleotide sequence ID" value="NZ_JBHLSW010000005.1"/>
</dbReference>
<comment type="caution">
    <text evidence="3">The sequence shown here is derived from an EMBL/GenBank/DDBJ whole genome shotgun (WGS) entry which is preliminary data.</text>
</comment>
<keyword evidence="1" id="KW-0812">Transmembrane</keyword>
<accession>A0ABV6R2V4</accession>
<feature type="domain" description="DUF2231" evidence="2">
    <location>
        <begin position="21"/>
        <end position="141"/>
    </location>
</feature>
<dbReference type="EMBL" id="JBHLSW010000005">
    <property type="protein sequence ID" value="MFC0633955.1"/>
    <property type="molecule type" value="Genomic_DNA"/>
</dbReference>